<evidence type="ECO:0000256" key="3">
    <source>
        <dbReference type="ARBA" id="ARBA00022840"/>
    </source>
</evidence>
<organism evidence="8">
    <name type="scientific">Daphnia magna</name>
    <dbReference type="NCBI Taxonomy" id="35525"/>
    <lineage>
        <taxon>Eukaryota</taxon>
        <taxon>Metazoa</taxon>
        <taxon>Ecdysozoa</taxon>
        <taxon>Arthropoda</taxon>
        <taxon>Crustacea</taxon>
        <taxon>Branchiopoda</taxon>
        <taxon>Diplostraca</taxon>
        <taxon>Cladocera</taxon>
        <taxon>Anomopoda</taxon>
        <taxon>Daphniidae</taxon>
        <taxon>Daphnia</taxon>
    </lineage>
</organism>
<feature type="compositionally biased region" description="Polar residues" evidence="7">
    <location>
        <begin position="783"/>
        <end position="796"/>
    </location>
</feature>
<dbReference type="PANTHER" id="PTHR47969">
    <property type="entry name" value="CHROMOSOME-ASSOCIATED KINESIN KIF4A-RELATED"/>
    <property type="match status" value="1"/>
</dbReference>
<keyword evidence="4" id="KW-0206">Cytoskeleton</keyword>
<feature type="compositionally biased region" description="Polar residues" evidence="7">
    <location>
        <begin position="664"/>
        <end position="677"/>
    </location>
</feature>
<proteinExistence type="inferred from homology"/>
<feature type="coiled-coil region" evidence="6">
    <location>
        <begin position="848"/>
        <end position="882"/>
    </location>
</feature>
<feature type="compositionally biased region" description="Basic and acidic residues" evidence="7">
    <location>
        <begin position="1035"/>
        <end position="1048"/>
    </location>
</feature>
<dbReference type="InterPro" id="IPR001752">
    <property type="entry name" value="Kinesin_motor_dom"/>
</dbReference>
<evidence type="ECO:0000313" key="8">
    <source>
        <dbReference type="EMBL" id="JAJ16942.1"/>
    </source>
</evidence>
<dbReference type="InterPro" id="IPR027640">
    <property type="entry name" value="Kinesin-like_fam"/>
</dbReference>
<dbReference type="PANTHER" id="PTHR47969:SF25">
    <property type="entry name" value="KINESIN MOTOR DOMAIN-CONTAINING PROTEIN"/>
    <property type="match status" value="1"/>
</dbReference>
<keyword evidence="5" id="KW-0505">Motor protein</keyword>
<dbReference type="GO" id="GO:0051231">
    <property type="term" value="P:spindle elongation"/>
    <property type="evidence" value="ECO:0007669"/>
    <property type="project" value="TreeGrafter"/>
</dbReference>
<feature type="compositionally biased region" description="Basic and acidic residues" evidence="7">
    <location>
        <begin position="951"/>
        <end position="965"/>
    </location>
</feature>
<dbReference type="GO" id="GO:0007052">
    <property type="term" value="P:mitotic spindle organization"/>
    <property type="evidence" value="ECO:0007669"/>
    <property type="project" value="TreeGrafter"/>
</dbReference>
<dbReference type="PROSITE" id="PS00411">
    <property type="entry name" value="KINESIN_MOTOR_1"/>
    <property type="match status" value="1"/>
</dbReference>
<dbReference type="EMBL" id="GDIP01206460">
    <property type="protein sequence ID" value="JAJ16942.1"/>
    <property type="molecule type" value="Transcribed_RNA"/>
</dbReference>
<dbReference type="Pfam" id="PF00225">
    <property type="entry name" value="Kinesin"/>
    <property type="match status" value="1"/>
</dbReference>
<protein>
    <submittedName>
        <fullName evidence="8">Kinesin protein kif7</fullName>
    </submittedName>
</protein>
<feature type="compositionally biased region" description="Polar residues" evidence="7">
    <location>
        <begin position="623"/>
        <end position="636"/>
    </location>
</feature>
<dbReference type="PRINTS" id="PR00380">
    <property type="entry name" value="KINESINHEAVY"/>
</dbReference>
<dbReference type="OrthoDB" id="6345572at2759"/>
<accession>A0A0N8CW09</accession>
<dbReference type="InterPro" id="IPR027417">
    <property type="entry name" value="P-loop_NTPase"/>
</dbReference>
<dbReference type="SMART" id="SM00129">
    <property type="entry name" value="KISc"/>
    <property type="match status" value="1"/>
</dbReference>
<evidence type="ECO:0000256" key="4">
    <source>
        <dbReference type="ARBA" id="ARBA00023212"/>
    </source>
</evidence>
<feature type="compositionally biased region" description="Polar residues" evidence="7">
    <location>
        <begin position="510"/>
        <end position="532"/>
    </location>
</feature>
<feature type="region of interest" description="Disordered" evidence="7">
    <location>
        <begin position="602"/>
        <end position="681"/>
    </location>
</feature>
<feature type="compositionally biased region" description="Basic and acidic residues" evidence="7">
    <location>
        <begin position="1153"/>
        <end position="1194"/>
    </location>
</feature>
<keyword evidence="3 5" id="KW-0067">ATP-binding</keyword>
<feature type="region of interest" description="Disordered" evidence="7">
    <location>
        <begin position="951"/>
        <end position="987"/>
    </location>
</feature>
<evidence type="ECO:0000256" key="1">
    <source>
        <dbReference type="ARBA" id="ARBA00004245"/>
    </source>
</evidence>
<dbReference type="InterPro" id="IPR036961">
    <property type="entry name" value="Kinesin_motor_dom_sf"/>
</dbReference>
<feature type="binding site" evidence="5">
    <location>
        <begin position="107"/>
        <end position="114"/>
    </location>
    <ligand>
        <name>ATP</name>
        <dbReference type="ChEBI" id="CHEBI:30616"/>
    </ligand>
</feature>
<feature type="region of interest" description="Disordered" evidence="7">
    <location>
        <begin position="1153"/>
        <end position="1210"/>
    </location>
</feature>
<feature type="region of interest" description="Disordered" evidence="7">
    <location>
        <begin position="750"/>
        <end position="801"/>
    </location>
</feature>
<comment type="similarity">
    <text evidence="5">Belongs to the TRAFAC class myosin-kinesin ATPase superfamily. Kinesin family.</text>
</comment>
<feature type="compositionally biased region" description="Polar residues" evidence="7">
    <location>
        <begin position="750"/>
        <end position="771"/>
    </location>
</feature>
<dbReference type="GO" id="GO:0007018">
    <property type="term" value="P:microtubule-based movement"/>
    <property type="evidence" value="ECO:0007669"/>
    <property type="project" value="InterPro"/>
</dbReference>
<keyword evidence="2 5" id="KW-0547">Nucleotide-binding</keyword>
<dbReference type="PROSITE" id="PS50067">
    <property type="entry name" value="KINESIN_MOTOR_2"/>
    <property type="match status" value="1"/>
</dbReference>
<reference evidence="8" key="1">
    <citation type="submission" date="2015-10" db="EMBL/GenBank/DDBJ databases">
        <title>Daphnia magna gene sets from two clonal populations assembled and annotated with EvidentialGene.</title>
        <authorList>
            <person name="Gilbert D."/>
            <person name="Podicheti R."/>
            <person name="Orsini L."/>
            <person name="Colbourne J."/>
            <person name="Pfrender M."/>
        </authorList>
    </citation>
    <scope>NUCLEOTIDE SEQUENCE</scope>
</reference>
<dbReference type="GO" id="GO:0003777">
    <property type="term" value="F:microtubule motor activity"/>
    <property type="evidence" value="ECO:0007669"/>
    <property type="project" value="InterPro"/>
</dbReference>
<name>A0A0N8CW09_9CRUS</name>
<keyword evidence="4" id="KW-0963">Cytoplasm</keyword>
<dbReference type="GO" id="GO:0005524">
    <property type="term" value="F:ATP binding"/>
    <property type="evidence" value="ECO:0007669"/>
    <property type="project" value="UniProtKB-UniRule"/>
</dbReference>
<dbReference type="GO" id="GO:0008017">
    <property type="term" value="F:microtubule binding"/>
    <property type="evidence" value="ECO:0007669"/>
    <property type="project" value="InterPro"/>
</dbReference>
<feature type="region of interest" description="Disordered" evidence="7">
    <location>
        <begin position="1023"/>
        <end position="1048"/>
    </location>
</feature>
<comment type="subcellular location">
    <subcellularLocation>
        <location evidence="1">Cytoplasm</location>
        <location evidence="1">Cytoskeleton</location>
    </subcellularLocation>
</comment>
<reference evidence="8" key="2">
    <citation type="submission" date="2015-10" db="EMBL/GenBank/DDBJ databases">
        <authorList>
            <person name="Gilbert D.G."/>
        </authorList>
    </citation>
    <scope>NUCLEOTIDE SEQUENCE</scope>
</reference>
<dbReference type="Gene3D" id="3.40.850.10">
    <property type="entry name" value="Kinesin motor domain"/>
    <property type="match status" value="1"/>
</dbReference>
<dbReference type="SUPFAM" id="SSF52540">
    <property type="entry name" value="P-loop containing nucleoside triphosphate hydrolases"/>
    <property type="match status" value="1"/>
</dbReference>
<sequence>MVIPPFHCDCFTNVVMLFSAGQDRDLQARVQLITRVRSLQPTDHVLPTPYFQMDPTQGTIILGNNRFFHLDNILPFDCPQQAIFKGYVEPVVNACFDGFNITVIAYGQTGSGKTFTIFGPGLLYTMNESDFGMVPRTVRNLFYKAKEYPGRQISIQASYLEIYDEEIRDLLSMEPFHGEITVQEDQNGETIITGATRMECQTIDDVFSCLETGLALRHTGPMLNQLSSKSHGIFTLYMQQAWTQDGCLYEVCSKLHFVDLAGSERLGLGVTSNHGISDVQLSEFQEPFSINSGLLALSNVTAALGDPRRKASHVPYWDSKLTYILKDSLGGNAFTLMIVCLSPSASHLEETVNTLKFATRAANICNRPVANVRLTPIANIPMSVMGINYRQNSNDMPDFITPHMIPKFQQQNGTPFSYQTNVINDVNESRSAFHEPEDEDELFRLRFAASQWQLLVANAETLLNELAVSGLLGDDTKNKIESWLCLKEEYANCIDPDLLAIKPRTRTQMDSRGSQSAELPNTTSAFQTSGESKTLHVIEEVSEPTPTRELSSELSDRHERLSIESSSDGSHFAEQLDMLRQQFRETTDRLICSIESMYDNATSLEWGPTNPVDISPHSELGREQSNSNYKSENSSPKPARTGRRVSIFGPSNVADQQPLIGESRASTPESFGGTSPTRPIEGSLKADVEISNDDCREMRNSAEMSEKRQLLTWKTNKQLKKAHQTLEELKRTVLLKEEYLASRQDGNEQLKTQLDKSQTTLKQGISDQSSDLEVAYRQRKQSETNSDGSIQESDNVTDGERRIGQQRAEIIRFEHCLKNMAELLDLTARAPRKVGELERSLSIMKDQHSVLKEQLRYENEKKRELKQEIEKDHVRIVELERQLQEQRVSSEMRFLELCGDKDGSPGESELEHKWRWLVAEEERLVELRTAITWRSEELEEKENNLEKREIALDRSKNQNETDKINTHTSADMATKRKKDTESSDKTVQTSTSSFKCKLYDVQPTCGSDNVTDKEAIRKEIRKMRHTRDSLVQQRQELDERQHRGRDLDASEERRLLELDEAIEAVDAAIEYKNEVICSRHYELKSSTEDGLLCRLMSLTHTETRSLLCKYFQKVIDLREGSKKMEQQFAELEAQFEDQSRYVRKLSAALKHTQLEMERRQPSSHQRNYEPKAHTVQRQLDHDSSAGRGGCDGDRNFSQLDEDSEYQNSRDLRRQLRDLLSVTPRHRTGGNNNAVSGVVPVASELAPSACSSRTPSLLGLQAVQALHQKITGLHRMRGRQTAPETTTTVTREKNKLIIKQQTVQPETRDTKRRHR</sequence>
<evidence type="ECO:0000256" key="2">
    <source>
        <dbReference type="ARBA" id="ARBA00022741"/>
    </source>
</evidence>
<keyword evidence="6" id="KW-0175">Coiled coil</keyword>
<evidence type="ECO:0000256" key="7">
    <source>
        <dbReference type="SAM" id="MobiDB-lite"/>
    </source>
</evidence>
<dbReference type="FunFam" id="3.40.850.10:FF:000172">
    <property type="entry name" value="Kinesin protein kif7"/>
    <property type="match status" value="1"/>
</dbReference>
<dbReference type="InterPro" id="IPR019821">
    <property type="entry name" value="Kinesin_motor_CS"/>
</dbReference>
<evidence type="ECO:0000256" key="6">
    <source>
        <dbReference type="SAM" id="Coils"/>
    </source>
</evidence>
<evidence type="ECO:0000256" key="5">
    <source>
        <dbReference type="PROSITE-ProRule" id="PRU00283"/>
    </source>
</evidence>
<feature type="region of interest" description="Disordered" evidence="7">
    <location>
        <begin position="510"/>
        <end position="534"/>
    </location>
</feature>
<dbReference type="GO" id="GO:0005875">
    <property type="term" value="C:microtubule associated complex"/>
    <property type="evidence" value="ECO:0007669"/>
    <property type="project" value="TreeGrafter"/>
</dbReference>